<dbReference type="InterPro" id="IPR037069">
    <property type="entry name" value="AcylCoA_DH/ox_N_sf"/>
</dbReference>
<dbReference type="Pfam" id="PF08028">
    <property type="entry name" value="Acyl-CoA_dh_2"/>
    <property type="match status" value="1"/>
</dbReference>
<dbReference type="SUPFAM" id="SSF56645">
    <property type="entry name" value="Acyl-CoA dehydrogenase NM domain-like"/>
    <property type="match status" value="1"/>
</dbReference>
<keyword evidence="5" id="KW-1185">Reference proteome</keyword>
<dbReference type="EMBL" id="CP002299">
    <property type="protein sequence ID" value="ADP81515.1"/>
    <property type="molecule type" value="Genomic_DNA"/>
</dbReference>
<feature type="domain" description="Acyl-CoA dehydrogenase/oxidase N-terminal" evidence="2">
    <location>
        <begin position="16"/>
        <end position="115"/>
    </location>
</feature>
<dbReference type="InParanoid" id="E3IZ88"/>
<organism evidence="4 5">
    <name type="scientific">Pseudofrankia inefficax (strain DSM 45817 / CECT 9037 / DDB 130130 / EuI1c)</name>
    <name type="common">Frankia inefficax</name>
    <dbReference type="NCBI Taxonomy" id="298654"/>
    <lineage>
        <taxon>Bacteria</taxon>
        <taxon>Bacillati</taxon>
        <taxon>Actinomycetota</taxon>
        <taxon>Actinomycetes</taxon>
        <taxon>Frankiales</taxon>
        <taxon>Frankiaceae</taxon>
        <taxon>Pseudofrankia</taxon>
    </lineage>
</organism>
<evidence type="ECO:0000256" key="1">
    <source>
        <dbReference type="ARBA" id="ARBA00023002"/>
    </source>
</evidence>
<dbReference type="PANTHER" id="PTHR43884:SF12">
    <property type="entry name" value="ISOVALERYL-COA DEHYDROGENASE, MITOCHONDRIAL-RELATED"/>
    <property type="match status" value="1"/>
</dbReference>
<dbReference type="InterPro" id="IPR046373">
    <property type="entry name" value="Acyl-CoA_Oxase/DH_mid-dom_sf"/>
</dbReference>
<dbReference type="Gene3D" id="1.20.140.10">
    <property type="entry name" value="Butyryl-CoA Dehydrogenase, subunit A, domain 3"/>
    <property type="match status" value="1"/>
</dbReference>
<dbReference type="Proteomes" id="UP000002484">
    <property type="component" value="Chromosome"/>
</dbReference>
<feature type="domain" description="Acyl-CoA dehydrogenase C-terminal" evidence="3">
    <location>
        <begin position="235"/>
        <end position="375"/>
    </location>
</feature>
<keyword evidence="1" id="KW-0560">Oxidoreductase</keyword>
<dbReference type="SUPFAM" id="SSF47203">
    <property type="entry name" value="Acyl-CoA dehydrogenase C-terminal domain-like"/>
    <property type="match status" value="1"/>
</dbReference>
<proteinExistence type="predicted"/>
<dbReference type="GO" id="GO:0006552">
    <property type="term" value="P:L-leucine catabolic process"/>
    <property type="evidence" value="ECO:0007669"/>
    <property type="project" value="TreeGrafter"/>
</dbReference>
<evidence type="ECO:0000313" key="5">
    <source>
        <dbReference type="Proteomes" id="UP000002484"/>
    </source>
</evidence>
<dbReference type="eggNOG" id="COG1960">
    <property type="taxonomic scope" value="Bacteria"/>
</dbReference>
<evidence type="ECO:0000259" key="3">
    <source>
        <dbReference type="Pfam" id="PF08028"/>
    </source>
</evidence>
<dbReference type="NCBIfam" id="TIGR04022">
    <property type="entry name" value="sulfur_SfnB"/>
    <property type="match status" value="1"/>
</dbReference>
<gene>
    <name evidence="4" type="ordered locus">FraEuI1c_3506</name>
</gene>
<dbReference type="STRING" id="298654.FraEuI1c_3506"/>
<protein>
    <submittedName>
        <fullName evidence="4">Acyl-CoA dehydrogenase type 2 domain protein</fullName>
    </submittedName>
</protein>
<dbReference type="PANTHER" id="PTHR43884">
    <property type="entry name" value="ACYL-COA DEHYDROGENASE"/>
    <property type="match status" value="1"/>
</dbReference>
<reference evidence="4 5" key="1">
    <citation type="submission" date="2010-10" db="EMBL/GenBank/DDBJ databases">
        <title>Complete sequence of Frankia sp. EuI1c.</title>
        <authorList>
            <consortium name="US DOE Joint Genome Institute"/>
            <person name="Lucas S."/>
            <person name="Copeland A."/>
            <person name="Lapidus A."/>
            <person name="Cheng J.-F."/>
            <person name="Bruce D."/>
            <person name="Goodwin L."/>
            <person name="Pitluck S."/>
            <person name="Chertkov O."/>
            <person name="Detter J.C."/>
            <person name="Han C."/>
            <person name="Tapia R."/>
            <person name="Land M."/>
            <person name="Hauser L."/>
            <person name="Jeffries C."/>
            <person name="Kyrpides N."/>
            <person name="Ivanova N."/>
            <person name="Mikhailova N."/>
            <person name="Beauchemin N."/>
            <person name="Sen A."/>
            <person name="Sur S.A."/>
            <person name="Gtari M."/>
            <person name="Wall L."/>
            <person name="Tisa L."/>
            <person name="Woyke T."/>
        </authorList>
    </citation>
    <scope>NUCLEOTIDE SEQUENCE [LARGE SCALE GENOMIC DNA]</scope>
    <source>
        <strain evidence="5">DSM 45817 / CECT 9037 / EuI1c</strain>
    </source>
</reference>
<dbReference type="KEGG" id="fri:FraEuI1c_3506"/>
<dbReference type="Gene3D" id="1.10.540.10">
    <property type="entry name" value="Acyl-CoA dehydrogenase/oxidase, N-terminal domain"/>
    <property type="match status" value="1"/>
</dbReference>
<dbReference type="AlphaFoldDB" id="E3IZ88"/>
<dbReference type="Pfam" id="PF02771">
    <property type="entry name" value="Acyl-CoA_dh_N"/>
    <property type="match status" value="1"/>
</dbReference>
<dbReference type="InterPro" id="IPR036250">
    <property type="entry name" value="AcylCo_DH-like_C"/>
</dbReference>
<dbReference type="InterPro" id="IPR023922">
    <property type="entry name" value="S04_starv_induced_SfnB"/>
</dbReference>
<evidence type="ECO:0000259" key="2">
    <source>
        <dbReference type="Pfam" id="PF02771"/>
    </source>
</evidence>
<dbReference type="InterPro" id="IPR009100">
    <property type="entry name" value="AcylCoA_DH/oxidase_NM_dom_sf"/>
</dbReference>
<evidence type="ECO:0000313" key="4">
    <source>
        <dbReference type="EMBL" id="ADP81515.1"/>
    </source>
</evidence>
<dbReference type="Gene3D" id="2.40.110.10">
    <property type="entry name" value="Butyryl-CoA Dehydrogenase, subunit A, domain 2"/>
    <property type="match status" value="1"/>
</dbReference>
<sequence>MAGPVIGSDVEAIGAARRYAEAIADGVIERDRSGAVPVEALAALDASGLLGITVPAEHGGADVSPVTLAEVVRVIAAVDPAIAQVPQGHFLFADVLAGWGTTAQQRRLFADMLAGARFGSGLAERGGRHAQDLRTRLRPDGDGLRLDGIKYYSTGSITARWIGVTALDGAGRLVLAFVERHAPGVTVDDDWDVMGQRATVSGTTTLRGVPVDPDLVIPYYQAFEGPQQLGARAQLVHAAIQVGIAGGALRDAGAFVRDRARPFFEAARGGWVETAAQDPHTILRYGRLATRVRAAEQLLAWAAGQLDEIGRRPWDAREAARGSLAVAQAKAFGSEIAAEVASDLFALSGASAADERHDLSRHWRNARTHASHDPVDWKYHHVGNFHLNDALPPNHGQI</sequence>
<dbReference type="GO" id="GO:0050660">
    <property type="term" value="F:flavin adenine dinucleotide binding"/>
    <property type="evidence" value="ECO:0007669"/>
    <property type="project" value="InterPro"/>
</dbReference>
<accession>E3IZ88</accession>
<name>E3IZ88_PSEI1</name>
<dbReference type="HOGENOM" id="CLU_018204_10_0_11"/>
<dbReference type="GO" id="GO:0008470">
    <property type="term" value="F:3-methylbutanoyl-CoA dehydrogenase activity"/>
    <property type="evidence" value="ECO:0007669"/>
    <property type="project" value="TreeGrafter"/>
</dbReference>
<dbReference type="InterPro" id="IPR013107">
    <property type="entry name" value="Acyl-CoA_DH_C"/>
</dbReference>
<dbReference type="PIRSF" id="PIRSF016578">
    <property type="entry name" value="HsaA"/>
    <property type="match status" value="1"/>
</dbReference>
<dbReference type="InterPro" id="IPR013786">
    <property type="entry name" value="AcylCoA_DH/ox_N"/>
</dbReference>